<dbReference type="RefSeq" id="WP_088860915.1">
    <property type="nucleotide sequence ID" value="NZ_CP022115.1"/>
</dbReference>
<reference evidence="2" key="1">
    <citation type="submission" date="2017-06" db="EMBL/GenBank/DDBJ databases">
        <title>Whole genome sequence of Laribacter hongkongensis LHGZ1.</title>
        <authorList>
            <person name="Chen D."/>
            <person name="Wu H."/>
            <person name="Chen J."/>
        </authorList>
    </citation>
    <scope>NUCLEOTIDE SEQUENCE [LARGE SCALE GENOMIC DNA]</scope>
    <source>
        <strain evidence="2">LHGZ1</strain>
    </source>
</reference>
<dbReference type="InterPro" id="IPR009609">
    <property type="entry name" value="Phosphonate_metab_PhnG"/>
</dbReference>
<dbReference type="Pfam" id="PF06754">
    <property type="entry name" value="PhnG"/>
    <property type="match status" value="1"/>
</dbReference>
<dbReference type="GO" id="GO:0019634">
    <property type="term" value="P:organic phosphonate metabolic process"/>
    <property type="evidence" value="ECO:0007669"/>
    <property type="project" value="InterPro"/>
</dbReference>
<protein>
    <submittedName>
        <fullName evidence="1">Phosphonate metabolism protein PhnG</fullName>
    </submittedName>
</protein>
<dbReference type="EMBL" id="CP022115">
    <property type="protein sequence ID" value="ASJ24755.1"/>
    <property type="molecule type" value="Genomic_DNA"/>
</dbReference>
<dbReference type="GO" id="GO:0015716">
    <property type="term" value="P:organic phosphonate transport"/>
    <property type="evidence" value="ECO:0007669"/>
    <property type="project" value="InterPro"/>
</dbReference>
<dbReference type="Proteomes" id="UP000197424">
    <property type="component" value="Chromosome"/>
</dbReference>
<dbReference type="OrthoDB" id="530475at2"/>
<evidence type="ECO:0000313" key="1">
    <source>
        <dbReference type="EMBL" id="ASJ24755.1"/>
    </source>
</evidence>
<organism evidence="1 2">
    <name type="scientific">Laribacter hongkongensis</name>
    <dbReference type="NCBI Taxonomy" id="168471"/>
    <lineage>
        <taxon>Bacteria</taxon>
        <taxon>Pseudomonadati</taxon>
        <taxon>Pseudomonadota</taxon>
        <taxon>Betaproteobacteria</taxon>
        <taxon>Neisseriales</taxon>
        <taxon>Aquaspirillaceae</taxon>
        <taxon>Laribacter</taxon>
    </lineage>
</organism>
<dbReference type="AlphaFoldDB" id="A0A248LJP1"/>
<dbReference type="NCBIfam" id="TIGR03293">
    <property type="entry name" value="PhnG_redo"/>
    <property type="match status" value="1"/>
</dbReference>
<sequence length="148" mass="15791">MTCEPLSRQQWMRLLALAPPAELDALLSPLLPDATACRWLRRPETGLAMLQGRAGGTGARFNLGEASLTRASVNVGAFTGHAWVLGSQPRHAELAALADALLQDPARHATLAGRVLAPLTATLAARRAAERREAAASKVEFFTMVRGE</sequence>
<proteinExistence type="predicted"/>
<name>A0A248LJP1_9NEIS</name>
<gene>
    <name evidence="1" type="primary">phnG</name>
    <name evidence="1" type="ORF">LHGZ1_1924</name>
</gene>
<evidence type="ECO:0000313" key="2">
    <source>
        <dbReference type="Proteomes" id="UP000197424"/>
    </source>
</evidence>
<accession>A0A248LJP1</accession>